<dbReference type="EMBL" id="NXLQ01000016">
    <property type="protein sequence ID" value="RDU64938.1"/>
    <property type="molecule type" value="Genomic_DNA"/>
</dbReference>
<evidence type="ECO:0000313" key="3">
    <source>
        <dbReference type="Proteomes" id="UP000256379"/>
    </source>
</evidence>
<proteinExistence type="predicted"/>
<evidence type="ECO:0000256" key="1">
    <source>
        <dbReference type="SAM" id="Phobius"/>
    </source>
</evidence>
<keyword evidence="1" id="KW-1133">Transmembrane helix</keyword>
<dbReference type="Proteomes" id="UP000256379">
    <property type="component" value="Unassembled WGS sequence"/>
</dbReference>
<reference evidence="2 3" key="1">
    <citation type="submission" date="2018-04" db="EMBL/GenBank/DDBJ databases">
        <title>Novel Campyloabacter and Helicobacter Species and Strains.</title>
        <authorList>
            <person name="Mannion A.J."/>
            <person name="Shen Z."/>
            <person name="Fox J.G."/>
        </authorList>
    </citation>
    <scope>NUCLEOTIDE SEQUENCE [LARGE SCALE GENOMIC DNA]</scope>
    <source>
        <strain evidence="2 3">MIT 17-337</strain>
    </source>
</reference>
<protein>
    <submittedName>
        <fullName evidence="2">Uncharacterized protein</fullName>
    </submittedName>
</protein>
<dbReference type="AlphaFoldDB" id="A0A3D8IIH7"/>
<evidence type="ECO:0000313" key="2">
    <source>
        <dbReference type="EMBL" id="RDU64938.1"/>
    </source>
</evidence>
<keyword evidence="3" id="KW-1185">Reference proteome</keyword>
<dbReference type="RefSeq" id="WP_115543345.1">
    <property type="nucleotide sequence ID" value="NZ_NXLQ01000016.1"/>
</dbReference>
<accession>A0A3D8IIH7</accession>
<feature type="transmembrane region" description="Helical" evidence="1">
    <location>
        <begin position="6"/>
        <end position="23"/>
    </location>
</feature>
<gene>
    <name evidence="2" type="ORF">CQA53_07220</name>
</gene>
<sequence length="98" mass="11050">MPNAGFIIGALVVVGAGIAVYALRNKETQDNVKQSQPRPQYGKIVSDEEDYRINKAVIEEAIQEKDYQTLEDMKTSHIVKKHSDLVEMIDKALKNKPH</sequence>
<keyword evidence="1" id="KW-0472">Membrane</keyword>
<name>A0A3D8IIH7_9HELI</name>
<comment type="caution">
    <text evidence="2">The sequence shown here is derived from an EMBL/GenBank/DDBJ whole genome shotgun (WGS) entry which is preliminary data.</text>
</comment>
<keyword evidence="1" id="KW-0812">Transmembrane</keyword>
<organism evidence="2 3">
    <name type="scientific">Helicobacter didelphidarum</name>
    <dbReference type="NCBI Taxonomy" id="2040648"/>
    <lineage>
        <taxon>Bacteria</taxon>
        <taxon>Pseudomonadati</taxon>
        <taxon>Campylobacterota</taxon>
        <taxon>Epsilonproteobacteria</taxon>
        <taxon>Campylobacterales</taxon>
        <taxon>Helicobacteraceae</taxon>
        <taxon>Helicobacter</taxon>
    </lineage>
</organism>